<dbReference type="SUPFAM" id="SSF50129">
    <property type="entry name" value="GroES-like"/>
    <property type="match status" value="1"/>
</dbReference>
<dbReference type="OrthoDB" id="5363962at2759"/>
<gene>
    <name evidence="8" type="ORF">FA14DRAFT_150672</name>
</gene>
<dbReference type="PROSITE" id="PS00059">
    <property type="entry name" value="ADH_ZINC"/>
    <property type="match status" value="1"/>
</dbReference>
<evidence type="ECO:0000256" key="2">
    <source>
        <dbReference type="ARBA" id="ARBA00008072"/>
    </source>
</evidence>
<dbReference type="EMBL" id="KZ819606">
    <property type="protein sequence ID" value="PWN32306.1"/>
    <property type="molecule type" value="Genomic_DNA"/>
</dbReference>
<dbReference type="InterPro" id="IPR002328">
    <property type="entry name" value="ADH_Zn_CS"/>
</dbReference>
<dbReference type="PANTHER" id="PTHR42940:SF7">
    <property type="entry name" value="ALCOHOL DEHYDROGENASE-LIKE N-TERMINAL DOMAIN-CONTAINING PROTEIN"/>
    <property type="match status" value="1"/>
</dbReference>
<evidence type="ECO:0000256" key="1">
    <source>
        <dbReference type="ARBA" id="ARBA00001947"/>
    </source>
</evidence>
<dbReference type="InterPro" id="IPR011032">
    <property type="entry name" value="GroES-like_sf"/>
</dbReference>
<keyword evidence="9" id="KW-1185">Reference proteome</keyword>
<dbReference type="GO" id="GO:0004022">
    <property type="term" value="F:alcohol dehydrogenase (NAD+) activity"/>
    <property type="evidence" value="ECO:0007669"/>
    <property type="project" value="TreeGrafter"/>
</dbReference>
<dbReference type="PANTHER" id="PTHR42940">
    <property type="entry name" value="ALCOHOL DEHYDROGENASE 1-RELATED"/>
    <property type="match status" value="1"/>
</dbReference>
<dbReference type="Pfam" id="PF00107">
    <property type="entry name" value="ADH_zinc_N"/>
    <property type="match status" value="1"/>
</dbReference>
<evidence type="ECO:0000313" key="8">
    <source>
        <dbReference type="EMBL" id="PWN32306.1"/>
    </source>
</evidence>
<evidence type="ECO:0000256" key="6">
    <source>
        <dbReference type="RuleBase" id="RU361277"/>
    </source>
</evidence>
<dbReference type="InterPro" id="IPR020843">
    <property type="entry name" value="ER"/>
</dbReference>
<keyword evidence="3 6" id="KW-0479">Metal-binding</keyword>
<dbReference type="InterPro" id="IPR036291">
    <property type="entry name" value="NAD(P)-bd_dom_sf"/>
</dbReference>
<comment type="cofactor">
    <cofactor evidence="1 6">
        <name>Zn(2+)</name>
        <dbReference type="ChEBI" id="CHEBI:29105"/>
    </cofactor>
</comment>
<dbReference type="InterPro" id="IPR013154">
    <property type="entry name" value="ADH-like_N"/>
</dbReference>
<dbReference type="GO" id="GO:0008270">
    <property type="term" value="F:zinc ion binding"/>
    <property type="evidence" value="ECO:0007669"/>
    <property type="project" value="InterPro"/>
</dbReference>
<keyword evidence="5" id="KW-0560">Oxidoreductase</keyword>
<dbReference type="AlphaFoldDB" id="A0A316V430"/>
<dbReference type="SUPFAM" id="SSF51735">
    <property type="entry name" value="NAD(P)-binding Rossmann-fold domains"/>
    <property type="match status" value="1"/>
</dbReference>
<evidence type="ECO:0000256" key="3">
    <source>
        <dbReference type="ARBA" id="ARBA00022723"/>
    </source>
</evidence>
<reference evidence="8 9" key="1">
    <citation type="journal article" date="2018" name="Mol. Biol. Evol.">
        <title>Broad Genomic Sampling Reveals a Smut Pathogenic Ancestry of the Fungal Clade Ustilaginomycotina.</title>
        <authorList>
            <person name="Kijpornyongpan T."/>
            <person name="Mondo S.J."/>
            <person name="Barry K."/>
            <person name="Sandor L."/>
            <person name="Lee J."/>
            <person name="Lipzen A."/>
            <person name="Pangilinan J."/>
            <person name="LaButti K."/>
            <person name="Hainaut M."/>
            <person name="Henrissat B."/>
            <person name="Grigoriev I.V."/>
            <person name="Spatafora J.W."/>
            <person name="Aime M.C."/>
        </authorList>
    </citation>
    <scope>NUCLEOTIDE SEQUENCE [LARGE SCALE GENOMIC DNA]</scope>
    <source>
        <strain evidence="8 9">MCA 3882</strain>
    </source>
</reference>
<dbReference type="GeneID" id="37019227"/>
<dbReference type="SMART" id="SM00829">
    <property type="entry name" value="PKS_ER"/>
    <property type="match status" value="1"/>
</dbReference>
<dbReference type="Gene3D" id="3.40.50.720">
    <property type="entry name" value="NAD(P)-binding Rossmann-like Domain"/>
    <property type="match status" value="1"/>
</dbReference>
<evidence type="ECO:0000259" key="7">
    <source>
        <dbReference type="SMART" id="SM00829"/>
    </source>
</evidence>
<dbReference type="InParanoid" id="A0A316V430"/>
<dbReference type="Proteomes" id="UP000245771">
    <property type="component" value="Unassembled WGS sequence"/>
</dbReference>
<dbReference type="RefSeq" id="XP_025352608.1">
    <property type="nucleotide sequence ID" value="XM_025497446.1"/>
</dbReference>
<dbReference type="InterPro" id="IPR013149">
    <property type="entry name" value="ADH-like_C"/>
</dbReference>
<sequence>MSGKTHRAAQVKQANGKLEIVNKQTPQAGRNEILIKVVASGICASDHFTMTGMMNSPYPLSPGHEVVGRIETLGQDCSKDWKVGQRVGLGWNGGYCHQCTFCRKGDFVHCQASKITGVTIDGGHQEFVLASESAVVDLPEDLKMTDSELAPLLCAGNTVYEALLDAGLKAGDTIIVQGLGGLGHIALQVGRKAGAVVVCISGSPEKKDLALKLGAHYYFSSKDNLEEEMKKIGPAKIALATAPSGDAPKQLIPLLDKYGKLIIVGTPNDGKELGVNTMALISQYIGVQGAKCGHAADNEHFIKWCNLAEIKSMSKEWPLEKAHEALTDTFTGKPQFRNVIVMGHK</sequence>
<comment type="similarity">
    <text evidence="2 6">Belongs to the zinc-containing alcohol dehydrogenase family.</text>
</comment>
<keyword evidence="4 6" id="KW-0862">Zinc</keyword>
<feature type="domain" description="Enoyl reductase (ER)" evidence="7">
    <location>
        <begin position="13"/>
        <end position="340"/>
    </location>
</feature>
<dbReference type="STRING" id="1280837.A0A316V430"/>
<dbReference type="Gene3D" id="3.90.180.10">
    <property type="entry name" value="Medium-chain alcohol dehydrogenases, catalytic domain"/>
    <property type="match status" value="1"/>
</dbReference>
<accession>A0A316V430</accession>
<evidence type="ECO:0000256" key="5">
    <source>
        <dbReference type="ARBA" id="ARBA00023002"/>
    </source>
</evidence>
<name>A0A316V430_9BASI</name>
<evidence type="ECO:0000256" key="4">
    <source>
        <dbReference type="ARBA" id="ARBA00022833"/>
    </source>
</evidence>
<protein>
    <submittedName>
        <fullName evidence="8">Alcohol dehydrogenase</fullName>
    </submittedName>
</protein>
<organism evidence="8 9">
    <name type="scientific">Meira miltonrushii</name>
    <dbReference type="NCBI Taxonomy" id="1280837"/>
    <lineage>
        <taxon>Eukaryota</taxon>
        <taxon>Fungi</taxon>
        <taxon>Dikarya</taxon>
        <taxon>Basidiomycota</taxon>
        <taxon>Ustilaginomycotina</taxon>
        <taxon>Exobasidiomycetes</taxon>
        <taxon>Exobasidiales</taxon>
        <taxon>Brachybasidiaceae</taxon>
        <taxon>Meira</taxon>
    </lineage>
</organism>
<dbReference type="Pfam" id="PF08240">
    <property type="entry name" value="ADH_N"/>
    <property type="match status" value="1"/>
</dbReference>
<proteinExistence type="inferred from homology"/>
<dbReference type="GO" id="GO:0005737">
    <property type="term" value="C:cytoplasm"/>
    <property type="evidence" value="ECO:0007669"/>
    <property type="project" value="TreeGrafter"/>
</dbReference>
<evidence type="ECO:0000313" key="9">
    <source>
        <dbReference type="Proteomes" id="UP000245771"/>
    </source>
</evidence>